<reference evidence="1" key="1">
    <citation type="submission" date="2020-05" db="EMBL/GenBank/DDBJ databases">
        <title>Large-scale comparative analyses of tick genomes elucidate their genetic diversity and vector capacities.</title>
        <authorList>
            <person name="Jia N."/>
            <person name="Wang J."/>
            <person name="Shi W."/>
            <person name="Du L."/>
            <person name="Sun Y."/>
            <person name="Zhan W."/>
            <person name="Jiang J."/>
            <person name="Wang Q."/>
            <person name="Zhang B."/>
            <person name="Ji P."/>
            <person name="Sakyi L.B."/>
            <person name="Cui X."/>
            <person name="Yuan T."/>
            <person name="Jiang B."/>
            <person name="Yang W."/>
            <person name="Lam T.T.-Y."/>
            <person name="Chang Q."/>
            <person name="Ding S."/>
            <person name="Wang X."/>
            <person name="Zhu J."/>
            <person name="Ruan X."/>
            <person name="Zhao L."/>
            <person name="Wei J."/>
            <person name="Que T."/>
            <person name="Du C."/>
            <person name="Cheng J."/>
            <person name="Dai P."/>
            <person name="Han X."/>
            <person name="Huang E."/>
            <person name="Gao Y."/>
            <person name="Liu J."/>
            <person name="Shao H."/>
            <person name="Ye R."/>
            <person name="Li L."/>
            <person name="Wei W."/>
            <person name="Wang X."/>
            <person name="Wang C."/>
            <person name="Yang T."/>
            <person name="Huo Q."/>
            <person name="Li W."/>
            <person name="Guo W."/>
            <person name="Chen H."/>
            <person name="Zhou L."/>
            <person name="Ni X."/>
            <person name="Tian J."/>
            <person name="Zhou Y."/>
            <person name="Sheng Y."/>
            <person name="Liu T."/>
            <person name="Pan Y."/>
            <person name="Xia L."/>
            <person name="Li J."/>
            <person name="Zhao F."/>
            <person name="Cao W."/>
        </authorList>
    </citation>
    <scope>NUCLEOTIDE SEQUENCE</scope>
    <source>
        <strain evidence="1">Dsil-2018</strain>
    </source>
</reference>
<protein>
    <submittedName>
        <fullName evidence="1">Uncharacterized protein</fullName>
    </submittedName>
</protein>
<name>A0ACB8CD12_DERSI</name>
<gene>
    <name evidence="1" type="ORF">HPB49_002545</name>
</gene>
<dbReference type="EMBL" id="CM023476">
    <property type="protein sequence ID" value="KAH7940619.1"/>
    <property type="molecule type" value="Genomic_DNA"/>
</dbReference>
<sequence>MPSKEAVSTPAKPTEHAEAGASKAEKTPSAIPAAKSSTSTKPATEAAASSATVDRQPSTLAVGKPSKDAISLVVKPDLQSQGSGTKDLKAEQPPSIAPTGKPSQETMSKPAMAAPADAAKVETKPAPAEPAPPATIPAAPEKTQPGAPAAKPSSEVASAHAKPEPPESAAVPKPEKVSEAKPTSHKPPLQLATARRQSAPSSTAQAVPPEHQKVVKEAAKTPDSKHPGGEAKTASAPLLPATPAKSASADPETGVKAEAKKPEAKPEPGKPPTATAASKDVKAEAKKPEAKPEPGKPPTATAASKDVKASTTPKPASVTSAPAAAALQAGKTQAAPKPPAGKVAATAAEVKKEQGAAKGSQEAPKATQKEAEKGRKPSLPKSTSEPSQAPPTKVDKSAAELQKAIAVLPTQPPVEDEEYVGYRLYKACVQVRESQELPVEAPAAPQETASQSRKASTLAEEPKAPAPVAAPVAKPEEPLKETGHPLHVTDSKAIIPLDEKKSSVIPVEKPPVQPEETKAPPAAPKEEPPKPPPVVEAPIPPPEVAKEAPPTKTPEPVSHPAREFKAAVMSAPKRKAHGGHKCAKHKDETLSQYKRRKAMVKAKRKAKAKAKAKADAMIKVDEETSELQPLRKGSKKKKHKCYAARMAEKEEREFREKAETTTKEGEQTSDTKPSAKKSKKKNKKHKKERSESNASDLRVKKKGEKESRREKAKQRAPPEHYVQTRTFPLIPCCIFLITALIVALLIAFFWPYNEVVTTTTSGSITDAATVTLPPPYSKIYECSTDVCKAEGAYLKSLLSTDKNPCDNFYEYVCDGWSKVHPIPGSGAGGVQSMDTMLQDRLVVNLEPVLLGMPDTDVRVAADLHGGCLRRDQVGNDGDTVVGVARQFFRDWVIKEWPVLKPDAVTTSVAWTFAGELVRDLNVAALASVSVGVSPKVLETAAIELDKPRLLFSCNDASRPAVTELFSAALKEIMTRFSAASGKKHIDEVMRVFIRIGSSPASAASPDTGPLSYTLIKLIDLDTGYKFFLERVFSGIIAIDGTTEVVLKSADYMRNHLTSAMQELPAHAVANYLGFVALAKMAPFFPEKFASLRQVFAKDVLDRTLPDVSQTKTLCLLAVQQLLPGCFAKAAVNLRGMWHTDLPLADWLSRMQTSFGRHHELVAWIDELSALIVRYRLKRNRMASFRDASSEPCAPAPSEIPRRSEHPLRFFHQVSMLQEQKRLQAILKSGRDVLALRGEPRSELATVPEYEVMRQLVHVSMALFNTSVPANSTMFAFHLSRVAVRFYRALVQLLFPNIYERNAPIALNDVTRRQLDRLLSCFEDDLRRLPAALRGPVSVDSTKSRAALLQHVAAIKLALRAFDDHLNVRRIWRVDFRFKDLPNMTSDALFFLYYALDNCESADSVYAEHRGHWLPAHYRVNAALRHVDEFAREFGCAPTTGMAPKTLTCNVLKRH</sequence>
<dbReference type="Proteomes" id="UP000821865">
    <property type="component" value="Chromosome 7"/>
</dbReference>
<proteinExistence type="predicted"/>
<keyword evidence="2" id="KW-1185">Reference proteome</keyword>
<comment type="caution">
    <text evidence="1">The sequence shown here is derived from an EMBL/GenBank/DDBJ whole genome shotgun (WGS) entry which is preliminary data.</text>
</comment>
<accession>A0ACB8CD12</accession>
<organism evidence="1 2">
    <name type="scientific">Dermacentor silvarum</name>
    <name type="common">Tick</name>
    <dbReference type="NCBI Taxonomy" id="543639"/>
    <lineage>
        <taxon>Eukaryota</taxon>
        <taxon>Metazoa</taxon>
        <taxon>Ecdysozoa</taxon>
        <taxon>Arthropoda</taxon>
        <taxon>Chelicerata</taxon>
        <taxon>Arachnida</taxon>
        <taxon>Acari</taxon>
        <taxon>Parasitiformes</taxon>
        <taxon>Ixodida</taxon>
        <taxon>Ixodoidea</taxon>
        <taxon>Ixodidae</taxon>
        <taxon>Rhipicephalinae</taxon>
        <taxon>Dermacentor</taxon>
    </lineage>
</organism>
<evidence type="ECO:0000313" key="2">
    <source>
        <dbReference type="Proteomes" id="UP000821865"/>
    </source>
</evidence>
<evidence type="ECO:0000313" key="1">
    <source>
        <dbReference type="EMBL" id="KAH7940619.1"/>
    </source>
</evidence>